<dbReference type="EMBL" id="JARBDR010000214">
    <property type="protein sequence ID" value="KAJ8318618.1"/>
    <property type="molecule type" value="Genomic_DNA"/>
</dbReference>
<evidence type="ECO:0008006" key="4">
    <source>
        <dbReference type="Google" id="ProtNLM"/>
    </source>
</evidence>
<reference evidence="2 3" key="1">
    <citation type="submission" date="2022-12" db="EMBL/GenBank/DDBJ databases">
        <title>Chromosome-level genome of Tegillarca granosa.</title>
        <authorList>
            <person name="Kim J."/>
        </authorList>
    </citation>
    <scope>NUCLEOTIDE SEQUENCE [LARGE SCALE GENOMIC DNA]</scope>
    <source>
        <strain evidence="2">Teg-2019</strain>
        <tissue evidence="2">Adductor muscle</tissue>
    </source>
</reference>
<keyword evidence="1" id="KW-0560">Oxidoreductase</keyword>
<sequence length="102" mass="11489">MTCIHFYFISTESVQRSLERKFGRDGGSIPIVPSTEFEQRIAGASEKDIVHSGLEYTMERSARNIMKAAMKHNLGLDLRTAAFIVAIQKVFKVYEEAGLTFT</sequence>
<accession>A0ABQ9FMW7</accession>
<keyword evidence="3" id="KW-1185">Reference proteome</keyword>
<organism evidence="2 3">
    <name type="scientific">Tegillarca granosa</name>
    <name type="common">Malaysian cockle</name>
    <name type="synonym">Anadara granosa</name>
    <dbReference type="NCBI Taxonomy" id="220873"/>
    <lineage>
        <taxon>Eukaryota</taxon>
        <taxon>Metazoa</taxon>
        <taxon>Spiralia</taxon>
        <taxon>Lophotrochozoa</taxon>
        <taxon>Mollusca</taxon>
        <taxon>Bivalvia</taxon>
        <taxon>Autobranchia</taxon>
        <taxon>Pteriomorphia</taxon>
        <taxon>Arcoida</taxon>
        <taxon>Arcoidea</taxon>
        <taxon>Arcidae</taxon>
        <taxon>Tegillarca</taxon>
    </lineage>
</organism>
<comment type="caution">
    <text evidence="2">The sequence shown here is derived from an EMBL/GenBank/DDBJ whole genome shotgun (WGS) entry which is preliminary data.</text>
</comment>
<protein>
    <recommendedName>
        <fullName evidence="4">Glutamate dehydrogenase</fullName>
    </recommendedName>
</protein>
<proteinExistence type="predicted"/>
<dbReference type="Proteomes" id="UP001217089">
    <property type="component" value="Unassembled WGS sequence"/>
</dbReference>
<dbReference type="SUPFAM" id="SSF51735">
    <property type="entry name" value="NAD(P)-binding Rossmann-fold domains"/>
    <property type="match status" value="1"/>
</dbReference>
<evidence type="ECO:0000313" key="2">
    <source>
        <dbReference type="EMBL" id="KAJ8318618.1"/>
    </source>
</evidence>
<dbReference type="PANTHER" id="PTHR11606">
    <property type="entry name" value="GLUTAMATE DEHYDROGENASE"/>
    <property type="match status" value="1"/>
</dbReference>
<evidence type="ECO:0000256" key="1">
    <source>
        <dbReference type="ARBA" id="ARBA00023002"/>
    </source>
</evidence>
<dbReference type="Gene3D" id="3.40.50.720">
    <property type="entry name" value="NAD(P)-binding Rossmann-like Domain"/>
    <property type="match status" value="1"/>
</dbReference>
<evidence type="ECO:0000313" key="3">
    <source>
        <dbReference type="Proteomes" id="UP001217089"/>
    </source>
</evidence>
<dbReference type="InterPro" id="IPR036291">
    <property type="entry name" value="NAD(P)-bd_dom_sf"/>
</dbReference>
<gene>
    <name evidence="2" type="ORF">KUTeg_003709</name>
</gene>
<dbReference type="PANTHER" id="PTHR11606:SF13">
    <property type="entry name" value="GLUTAMATE DEHYDROGENASE 1, MITOCHONDRIAL"/>
    <property type="match status" value="1"/>
</dbReference>
<name>A0ABQ9FMW7_TEGGR</name>